<gene>
    <name evidence="3" type="ORF">FSP39_003688</name>
</gene>
<feature type="compositionally biased region" description="Polar residues" evidence="2">
    <location>
        <begin position="324"/>
        <end position="353"/>
    </location>
</feature>
<feature type="compositionally biased region" description="Basic and acidic residues" evidence="2">
    <location>
        <begin position="377"/>
        <end position="405"/>
    </location>
</feature>
<evidence type="ECO:0000313" key="3">
    <source>
        <dbReference type="EMBL" id="KAK3083822.1"/>
    </source>
</evidence>
<dbReference type="PANTHER" id="PTHR16476:SF4">
    <property type="entry name" value="PROTEIN FAM216A"/>
    <property type="match status" value="1"/>
</dbReference>
<dbReference type="PANTHER" id="PTHR16476">
    <property type="entry name" value="FAMILY WITH SEQUENCE SIMILARITY 216 MEMBER A"/>
    <property type="match status" value="1"/>
</dbReference>
<feature type="compositionally biased region" description="Basic and acidic residues" evidence="2">
    <location>
        <begin position="414"/>
        <end position="595"/>
    </location>
</feature>
<dbReference type="Proteomes" id="UP001186944">
    <property type="component" value="Unassembled WGS sequence"/>
</dbReference>
<reference evidence="3" key="1">
    <citation type="submission" date="2019-08" db="EMBL/GenBank/DDBJ databases">
        <title>The improved chromosome-level genome for the pearl oyster Pinctada fucata martensii using PacBio sequencing and Hi-C.</title>
        <authorList>
            <person name="Zheng Z."/>
        </authorList>
    </citation>
    <scope>NUCLEOTIDE SEQUENCE</scope>
    <source>
        <strain evidence="3">ZZ-2019</strain>
        <tissue evidence="3">Adductor muscle</tissue>
    </source>
</reference>
<name>A0AA88XME9_PINIB</name>
<comment type="similarity">
    <text evidence="1">Belongs to the FAM216 family.</text>
</comment>
<feature type="region of interest" description="Disordered" evidence="2">
    <location>
        <begin position="274"/>
        <end position="600"/>
    </location>
</feature>
<sequence>MTSLCPGTLFSYAGFNKKSTPTPPQITSEELSRRYKRESYNGRPWPNASPTAGVYDIGFSSTQLILLNYQRKRESKLRGTNDPAMDADIFPNPSRHFRTPTPTQKEKPKRTSSPSFRAPRVGHLEWTNYDVTAEERFKFEDGSMVNPRHHTSCLVSSDPDSFRMGMTYSEKRPSSHVSLPPNFRSSPMLTHKDLSKGEKQYLYSIAKIYSASQMMKLKQEQYNQLLAREMEKGLYTPDEYQQYLRYIQMGRKRQYLRSQGRAASAPLMRMFDNADNKRPGLYPSSVRGDSDSRPASQREGSISDKPSRPTSKRSTKSLRPTVPARTSISSDQSKSKPDSANQTKGKQESTNQNKESSKKSGEKEESSDTSESTAWDPNRKSDHKEGGDRPKSRIGHIPEDAKSSKSLESSEQETTSKEDTTKSQQSSEKDQQQIKEQQLKEQQLKEQQQKEQQLKEQQQKEQQLKEQQQKEQQLKEQQQKEQQLKEQQQKEQQLREELQREQQQKEQQQKEQRQKEQQQKEEQQLKEQQLREELQREQREKEQQQKEQQELLAKEKQQKEEDKPKQQDEESSRQKEDSEDAKEDKKSNTEEDKKEIKKRNLPVIRNMIAVKIVIKNEIQSAATNLTKSAKSIKIPIN</sequence>
<dbReference type="Pfam" id="PF15107">
    <property type="entry name" value="FAM216B"/>
    <property type="match status" value="1"/>
</dbReference>
<proteinExistence type="inferred from homology"/>
<keyword evidence="4" id="KW-1185">Reference proteome</keyword>
<dbReference type="AlphaFoldDB" id="A0AA88XME9"/>
<organism evidence="3 4">
    <name type="scientific">Pinctada imbricata</name>
    <name type="common">Atlantic pearl-oyster</name>
    <name type="synonym">Pinctada martensii</name>
    <dbReference type="NCBI Taxonomy" id="66713"/>
    <lineage>
        <taxon>Eukaryota</taxon>
        <taxon>Metazoa</taxon>
        <taxon>Spiralia</taxon>
        <taxon>Lophotrochozoa</taxon>
        <taxon>Mollusca</taxon>
        <taxon>Bivalvia</taxon>
        <taxon>Autobranchia</taxon>
        <taxon>Pteriomorphia</taxon>
        <taxon>Pterioida</taxon>
        <taxon>Pterioidea</taxon>
        <taxon>Pteriidae</taxon>
        <taxon>Pinctada</taxon>
    </lineage>
</organism>
<feature type="region of interest" description="Disordered" evidence="2">
    <location>
        <begin position="76"/>
        <end position="118"/>
    </location>
</feature>
<comment type="caution">
    <text evidence="3">The sequence shown here is derived from an EMBL/GenBank/DDBJ whole genome shotgun (WGS) entry which is preliminary data.</text>
</comment>
<evidence type="ECO:0000256" key="2">
    <source>
        <dbReference type="SAM" id="MobiDB-lite"/>
    </source>
</evidence>
<feature type="compositionally biased region" description="Basic and acidic residues" evidence="2">
    <location>
        <begin position="355"/>
        <end position="366"/>
    </location>
</feature>
<dbReference type="InterPro" id="IPR029373">
    <property type="entry name" value="FAM216"/>
</dbReference>
<dbReference type="EMBL" id="VSWD01000013">
    <property type="protein sequence ID" value="KAK3083822.1"/>
    <property type="molecule type" value="Genomic_DNA"/>
</dbReference>
<protein>
    <submittedName>
        <fullName evidence="3">Uncharacterized protein</fullName>
    </submittedName>
</protein>
<evidence type="ECO:0000313" key="4">
    <source>
        <dbReference type="Proteomes" id="UP001186944"/>
    </source>
</evidence>
<evidence type="ECO:0000256" key="1">
    <source>
        <dbReference type="ARBA" id="ARBA00008615"/>
    </source>
</evidence>
<accession>A0AA88XME9</accession>